<feature type="domain" description="RanBP2-type" evidence="6">
    <location>
        <begin position="302"/>
        <end position="332"/>
    </location>
</feature>
<keyword evidence="3" id="KW-0862">Zinc</keyword>
<protein>
    <recommendedName>
        <fullName evidence="6">RanBP2-type domain-containing protein</fullName>
    </recommendedName>
</protein>
<gene>
    <name evidence="7" type="ORF">SI8410_03003797</name>
</gene>
<dbReference type="GO" id="GO:0008270">
    <property type="term" value="F:zinc ion binding"/>
    <property type="evidence" value="ECO:0007669"/>
    <property type="project" value="UniProtKB-KW"/>
</dbReference>
<accession>A0A7I8K659</accession>
<evidence type="ECO:0000256" key="2">
    <source>
        <dbReference type="ARBA" id="ARBA00022771"/>
    </source>
</evidence>
<evidence type="ECO:0000313" key="7">
    <source>
        <dbReference type="EMBL" id="CAA7392970.1"/>
    </source>
</evidence>
<proteinExistence type="predicted"/>
<sequence>MGGASKCLMLLSTPFPLQSPHPSLLPRVGSHSSQPLSISLSVARFSASLRLPSVGSQALYGNPLRSAGKAHGESASVGDEAGESPGKWPEWRKMVEHVTAGGYVGRQGLPAFPEDDEDSFSICGEIPEEFTKAARACLLFARERPDLLRSLPRRDVEVLVENGSPFLFKNGVNSVRRMKQFIDGNGSNALGAGQALTVDVMRYLLSYAYDSHYRAGAGGEDRNPDELAEASARSLLLELAEINGDVQEAGQTTLKYEPSPDPRGERVEMKRGDWISPKCSFMDSSRNMYCLHCREDRPRRQLTGREWECPQCEFFNHGRNVSCLRCDHKRPEELSTLEGRLRDGRNGGSTAIKDAMGEQESENVSESAISRRLDRILGRSSPTTEAATGSGSSSPGRRDSGYAPFVPLPADMFRKTPPPVEEISTSGKVDRLADAGFGKPDGSPVSQGLSSGNAGKMAGGSPSPSEGWPETGDGDGFPEIMPIRKGENRFVVSKKKDRSLTSPQYKRKVAMEQAGSPNFVPFVPFPPGYFARKDEKPSVEDSDGSSVADSNGGSEGAVPSGANSFAQQEDDSWSDDDGGGFSGGSPAEEAVEKSLEGSAVTEPDPLDMSEEAKAQRWFRRVAQITDISELSKIPDEDFPEIMPMRKGINRFVVSKRKTPLERRLTSPQYRRNLPVVSSEEPEEDSTGEYPSWEEKENNNYNDL</sequence>
<feature type="compositionally biased region" description="Acidic residues" evidence="5">
    <location>
        <begin position="568"/>
        <end position="578"/>
    </location>
</feature>
<evidence type="ECO:0000256" key="1">
    <source>
        <dbReference type="ARBA" id="ARBA00022723"/>
    </source>
</evidence>
<feature type="region of interest" description="Disordered" evidence="5">
    <location>
        <begin position="339"/>
        <end position="611"/>
    </location>
</feature>
<dbReference type="GO" id="GO:0003729">
    <property type="term" value="F:mRNA binding"/>
    <property type="evidence" value="ECO:0007669"/>
    <property type="project" value="TreeGrafter"/>
</dbReference>
<dbReference type="Proteomes" id="UP000663760">
    <property type="component" value="Chromosome 3"/>
</dbReference>
<evidence type="ECO:0000313" key="8">
    <source>
        <dbReference type="Proteomes" id="UP000663760"/>
    </source>
</evidence>
<dbReference type="EMBL" id="LR746266">
    <property type="protein sequence ID" value="CAA7392970.1"/>
    <property type="molecule type" value="Genomic_DNA"/>
</dbReference>
<dbReference type="GO" id="GO:0005737">
    <property type="term" value="C:cytoplasm"/>
    <property type="evidence" value="ECO:0007669"/>
    <property type="project" value="TreeGrafter"/>
</dbReference>
<dbReference type="PANTHER" id="PTHR23111:SF30">
    <property type="entry name" value="ZINC FINGER PROTEIN VAR3, CHLOROPLASTIC"/>
    <property type="match status" value="1"/>
</dbReference>
<organism evidence="7 8">
    <name type="scientific">Spirodela intermedia</name>
    <name type="common">Intermediate duckweed</name>
    <dbReference type="NCBI Taxonomy" id="51605"/>
    <lineage>
        <taxon>Eukaryota</taxon>
        <taxon>Viridiplantae</taxon>
        <taxon>Streptophyta</taxon>
        <taxon>Embryophyta</taxon>
        <taxon>Tracheophyta</taxon>
        <taxon>Spermatophyta</taxon>
        <taxon>Magnoliopsida</taxon>
        <taxon>Liliopsida</taxon>
        <taxon>Araceae</taxon>
        <taxon>Lemnoideae</taxon>
        <taxon>Spirodela</taxon>
    </lineage>
</organism>
<evidence type="ECO:0000256" key="3">
    <source>
        <dbReference type="ARBA" id="ARBA00022833"/>
    </source>
</evidence>
<dbReference type="OrthoDB" id="448399at2759"/>
<keyword evidence="8" id="KW-1185">Reference proteome</keyword>
<dbReference type="PANTHER" id="PTHR23111">
    <property type="entry name" value="ZINC FINGER PROTEIN"/>
    <property type="match status" value="1"/>
</dbReference>
<reference evidence="7" key="1">
    <citation type="submission" date="2020-02" db="EMBL/GenBank/DDBJ databases">
        <authorList>
            <person name="Scholz U."/>
            <person name="Mascher M."/>
            <person name="Fiebig A."/>
        </authorList>
    </citation>
    <scope>NUCLEOTIDE SEQUENCE</scope>
</reference>
<dbReference type="AlphaFoldDB" id="A0A7I8K659"/>
<dbReference type="Gene3D" id="4.10.1060.10">
    <property type="entry name" value="Zinc finger, RanBP2-type"/>
    <property type="match status" value="2"/>
</dbReference>
<dbReference type="SMART" id="SM00547">
    <property type="entry name" value="ZnF_RBZ"/>
    <property type="match status" value="2"/>
</dbReference>
<evidence type="ECO:0000256" key="4">
    <source>
        <dbReference type="PROSITE-ProRule" id="PRU00322"/>
    </source>
</evidence>
<dbReference type="PROSITE" id="PS50199">
    <property type="entry name" value="ZF_RANBP2_2"/>
    <property type="match status" value="1"/>
</dbReference>
<evidence type="ECO:0000259" key="6">
    <source>
        <dbReference type="PROSITE" id="PS50199"/>
    </source>
</evidence>
<keyword evidence="1" id="KW-0479">Metal-binding</keyword>
<feature type="region of interest" description="Disordered" evidence="5">
    <location>
        <begin position="656"/>
        <end position="703"/>
    </location>
</feature>
<dbReference type="PROSITE" id="PS01358">
    <property type="entry name" value="ZF_RANBP2_1"/>
    <property type="match status" value="1"/>
</dbReference>
<evidence type="ECO:0000256" key="5">
    <source>
        <dbReference type="SAM" id="MobiDB-lite"/>
    </source>
</evidence>
<name>A0A7I8K659_SPIIN</name>
<dbReference type="InterPro" id="IPR001876">
    <property type="entry name" value="Znf_RanBP2"/>
</dbReference>
<keyword evidence="2 4" id="KW-0863">Zinc-finger</keyword>
<feature type="compositionally biased region" description="Polar residues" evidence="5">
    <location>
        <begin position="444"/>
        <end position="453"/>
    </location>
</feature>
<feature type="compositionally biased region" description="Low complexity" evidence="5">
    <location>
        <begin position="380"/>
        <end position="395"/>
    </location>
</feature>